<feature type="compositionally biased region" description="Low complexity" evidence="1">
    <location>
        <begin position="123"/>
        <end position="134"/>
    </location>
</feature>
<keyword evidence="3" id="KW-1185">Reference proteome</keyword>
<protein>
    <submittedName>
        <fullName evidence="2">Uncharacterized protein</fullName>
    </submittedName>
</protein>
<dbReference type="Proteomes" id="UP000321617">
    <property type="component" value="Unassembled WGS sequence"/>
</dbReference>
<gene>
    <name evidence="2" type="ORF">LX16_3919</name>
</gene>
<proteinExistence type="predicted"/>
<evidence type="ECO:0000256" key="1">
    <source>
        <dbReference type="SAM" id="MobiDB-lite"/>
    </source>
</evidence>
<sequence>MVVGVNGDAAATAGDNTIDASVVFQRLETDFATSLEDAAAACKGEVESVVGSGFESYLSEHRGALAEVEAHGTSAGGNLRASAFDGANTDHDMAITYEGASRGPGPWRDGGYAYVPYSDGSTADGGAPPADGTGFSPYININ</sequence>
<feature type="region of interest" description="Disordered" evidence="1">
    <location>
        <begin position="123"/>
        <end position="142"/>
    </location>
</feature>
<dbReference type="RefSeq" id="WP_147141089.1">
    <property type="nucleotide sequence ID" value="NZ_BAABIJ010000003.1"/>
</dbReference>
<dbReference type="AlphaFoldDB" id="A0A562UY13"/>
<comment type="caution">
    <text evidence="2">The sequence shown here is derived from an EMBL/GenBank/DDBJ whole genome shotgun (WGS) entry which is preliminary data.</text>
</comment>
<dbReference type="EMBL" id="VLLL01000007">
    <property type="protein sequence ID" value="TWJ10502.1"/>
    <property type="molecule type" value="Genomic_DNA"/>
</dbReference>
<evidence type="ECO:0000313" key="2">
    <source>
        <dbReference type="EMBL" id="TWJ10502.1"/>
    </source>
</evidence>
<accession>A0A562UY13</accession>
<organism evidence="2 3">
    <name type="scientific">Stackebrandtia albiflava</name>
    <dbReference type="NCBI Taxonomy" id="406432"/>
    <lineage>
        <taxon>Bacteria</taxon>
        <taxon>Bacillati</taxon>
        <taxon>Actinomycetota</taxon>
        <taxon>Actinomycetes</taxon>
        <taxon>Glycomycetales</taxon>
        <taxon>Glycomycetaceae</taxon>
        <taxon>Stackebrandtia</taxon>
    </lineage>
</organism>
<reference evidence="2 3" key="1">
    <citation type="journal article" date="2013" name="Stand. Genomic Sci.">
        <title>Genomic Encyclopedia of Type Strains, Phase I: The one thousand microbial genomes (KMG-I) project.</title>
        <authorList>
            <person name="Kyrpides N.C."/>
            <person name="Woyke T."/>
            <person name="Eisen J.A."/>
            <person name="Garrity G."/>
            <person name="Lilburn T.G."/>
            <person name="Beck B.J."/>
            <person name="Whitman W.B."/>
            <person name="Hugenholtz P."/>
            <person name="Klenk H.P."/>
        </authorList>
    </citation>
    <scope>NUCLEOTIDE SEQUENCE [LARGE SCALE GENOMIC DNA]</scope>
    <source>
        <strain evidence="2 3">DSM 45044</strain>
    </source>
</reference>
<name>A0A562UY13_9ACTN</name>
<evidence type="ECO:0000313" key="3">
    <source>
        <dbReference type="Proteomes" id="UP000321617"/>
    </source>
</evidence>